<reference evidence="3 4" key="1">
    <citation type="journal article" date="2019" name="Nat. Microbiol.">
        <title>Mediterranean grassland soil C-N compound turnover is dependent on rainfall and depth, and is mediated by genomically divergent microorganisms.</title>
        <authorList>
            <person name="Diamond S."/>
            <person name="Andeer P.F."/>
            <person name="Li Z."/>
            <person name="Crits-Christoph A."/>
            <person name="Burstein D."/>
            <person name="Anantharaman K."/>
            <person name="Lane K.R."/>
            <person name="Thomas B.C."/>
            <person name="Pan C."/>
            <person name="Northen T.R."/>
            <person name="Banfield J.F."/>
        </authorList>
    </citation>
    <scope>NUCLEOTIDE SEQUENCE [LARGE SCALE GENOMIC DNA]</scope>
    <source>
        <strain evidence="3">NP_3</strain>
    </source>
</reference>
<proteinExistence type="predicted"/>
<comment type="caution">
    <text evidence="3">The sequence shown here is derived from an EMBL/GenBank/DDBJ whole genome shotgun (WGS) entry which is preliminary data.</text>
</comment>
<evidence type="ECO:0000313" key="3">
    <source>
        <dbReference type="EMBL" id="TMI90121.1"/>
    </source>
</evidence>
<feature type="region of interest" description="Disordered" evidence="1">
    <location>
        <begin position="1"/>
        <end position="20"/>
    </location>
</feature>
<dbReference type="PANTHER" id="PTHR33164:SF43">
    <property type="entry name" value="HTH-TYPE TRANSCRIPTIONAL REPRESSOR YETL"/>
    <property type="match status" value="1"/>
</dbReference>
<dbReference type="SMART" id="SM00347">
    <property type="entry name" value="HTH_MARR"/>
    <property type="match status" value="1"/>
</dbReference>
<evidence type="ECO:0000259" key="2">
    <source>
        <dbReference type="PROSITE" id="PS50995"/>
    </source>
</evidence>
<dbReference type="EMBL" id="VBAK01000115">
    <property type="protein sequence ID" value="TMI90121.1"/>
    <property type="molecule type" value="Genomic_DNA"/>
</dbReference>
<organism evidence="3 4">
    <name type="scientific">Candidatus Segetimicrobium genomatis</name>
    <dbReference type="NCBI Taxonomy" id="2569760"/>
    <lineage>
        <taxon>Bacteria</taxon>
        <taxon>Bacillati</taxon>
        <taxon>Candidatus Sysuimicrobiota</taxon>
        <taxon>Candidatus Sysuimicrobiia</taxon>
        <taxon>Candidatus Sysuimicrobiales</taxon>
        <taxon>Candidatus Segetimicrobiaceae</taxon>
        <taxon>Candidatus Segetimicrobium</taxon>
    </lineage>
</organism>
<sequence length="160" mass="18552">MRRQPAPPEPTTGSQATTRATRENLGFLLAKASQRWNEMLYEAFRRAGYRDVRPAHGSILIPLFEEDGLRMGELAKRSRLSKQTMTALIRIMKQRKLILRRRDPVDARASRIYLTPRTRRFKPVVERILREMDESVEARLTSGRYAQVTAALKVVMNLTR</sequence>
<evidence type="ECO:0000313" key="4">
    <source>
        <dbReference type="Proteomes" id="UP000318509"/>
    </source>
</evidence>
<name>A0A537K2V5_9BACT</name>
<dbReference type="Proteomes" id="UP000318509">
    <property type="component" value="Unassembled WGS sequence"/>
</dbReference>
<dbReference type="InterPro" id="IPR036390">
    <property type="entry name" value="WH_DNA-bd_sf"/>
</dbReference>
<feature type="compositionally biased region" description="Pro residues" evidence="1">
    <location>
        <begin position="1"/>
        <end position="10"/>
    </location>
</feature>
<dbReference type="GO" id="GO:0003700">
    <property type="term" value="F:DNA-binding transcription factor activity"/>
    <property type="evidence" value="ECO:0007669"/>
    <property type="project" value="InterPro"/>
</dbReference>
<dbReference type="InterPro" id="IPR039422">
    <property type="entry name" value="MarR/SlyA-like"/>
</dbReference>
<protein>
    <submittedName>
        <fullName evidence="3">MarR family transcriptional regulator</fullName>
    </submittedName>
</protein>
<gene>
    <name evidence="3" type="ORF">E6H00_08010</name>
</gene>
<dbReference type="SUPFAM" id="SSF46785">
    <property type="entry name" value="Winged helix' DNA-binding domain"/>
    <property type="match status" value="1"/>
</dbReference>
<dbReference type="InterPro" id="IPR036388">
    <property type="entry name" value="WH-like_DNA-bd_sf"/>
</dbReference>
<feature type="domain" description="HTH marR-type" evidence="2">
    <location>
        <begin position="22"/>
        <end position="157"/>
    </location>
</feature>
<dbReference type="InterPro" id="IPR000835">
    <property type="entry name" value="HTH_MarR-typ"/>
</dbReference>
<dbReference type="AlphaFoldDB" id="A0A537K2V5"/>
<dbReference type="Pfam" id="PF01047">
    <property type="entry name" value="MarR"/>
    <property type="match status" value="1"/>
</dbReference>
<dbReference type="PROSITE" id="PS50995">
    <property type="entry name" value="HTH_MARR_2"/>
    <property type="match status" value="1"/>
</dbReference>
<dbReference type="GO" id="GO:0006950">
    <property type="term" value="P:response to stress"/>
    <property type="evidence" value="ECO:0007669"/>
    <property type="project" value="TreeGrafter"/>
</dbReference>
<accession>A0A537K2V5</accession>
<dbReference type="Gene3D" id="1.10.10.10">
    <property type="entry name" value="Winged helix-like DNA-binding domain superfamily/Winged helix DNA-binding domain"/>
    <property type="match status" value="1"/>
</dbReference>
<evidence type="ECO:0000256" key="1">
    <source>
        <dbReference type="SAM" id="MobiDB-lite"/>
    </source>
</evidence>
<dbReference type="PANTHER" id="PTHR33164">
    <property type="entry name" value="TRANSCRIPTIONAL REGULATOR, MARR FAMILY"/>
    <property type="match status" value="1"/>
</dbReference>